<organism evidence="6 7">
    <name type="scientific">Amorphotheca resinae ATCC 22711</name>
    <dbReference type="NCBI Taxonomy" id="857342"/>
    <lineage>
        <taxon>Eukaryota</taxon>
        <taxon>Fungi</taxon>
        <taxon>Dikarya</taxon>
        <taxon>Ascomycota</taxon>
        <taxon>Pezizomycotina</taxon>
        <taxon>Leotiomycetes</taxon>
        <taxon>Helotiales</taxon>
        <taxon>Amorphothecaceae</taxon>
        <taxon>Amorphotheca</taxon>
    </lineage>
</organism>
<dbReference type="STRING" id="857342.A0A2T3BG93"/>
<dbReference type="PANTHER" id="PTHR13693:SF77">
    <property type="entry name" value="8-AMINO-7-OXONONANOATE SYNTHASE"/>
    <property type="match status" value="1"/>
</dbReference>
<dbReference type="GO" id="GO:0009102">
    <property type="term" value="P:biotin biosynthetic process"/>
    <property type="evidence" value="ECO:0007669"/>
    <property type="project" value="TreeGrafter"/>
</dbReference>
<dbReference type="Pfam" id="PF00155">
    <property type="entry name" value="Aminotran_1_2"/>
    <property type="match status" value="1"/>
</dbReference>
<evidence type="ECO:0000256" key="3">
    <source>
        <dbReference type="ARBA" id="ARBA00022679"/>
    </source>
</evidence>
<dbReference type="SUPFAM" id="SSF53383">
    <property type="entry name" value="PLP-dependent transferases"/>
    <property type="match status" value="1"/>
</dbReference>
<keyword evidence="3" id="KW-0808">Transferase</keyword>
<dbReference type="EMBL" id="KZ679006">
    <property type="protein sequence ID" value="PSS28399.1"/>
    <property type="molecule type" value="Genomic_DNA"/>
</dbReference>
<dbReference type="GO" id="GO:0016740">
    <property type="term" value="F:transferase activity"/>
    <property type="evidence" value="ECO:0007669"/>
    <property type="project" value="UniProtKB-KW"/>
</dbReference>
<name>A0A2T3BG93_AMORE</name>
<dbReference type="Gene3D" id="3.90.1150.10">
    <property type="entry name" value="Aspartate Aminotransferase, domain 1"/>
    <property type="match status" value="1"/>
</dbReference>
<evidence type="ECO:0000313" key="7">
    <source>
        <dbReference type="Proteomes" id="UP000241818"/>
    </source>
</evidence>
<dbReference type="InterPro" id="IPR015421">
    <property type="entry name" value="PyrdxlP-dep_Trfase_major"/>
</dbReference>
<accession>A0A2T3BG93</accession>
<dbReference type="RefSeq" id="XP_024725924.1">
    <property type="nucleotide sequence ID" value="XM_024867924.1"/>
</dbReference>
<sequence>MGSRPLDSTMRALLQRRASNSALRSLTIAPPTSTDFSSNDFLSLSSSADLRAAYLEELHAHPGFRLGSGGSRLLDGNSAYAEELERSIAGFHGAPAGLLFNSGFDANAGFFSCVPQPGDLVLYDARIHASVHEGMRLCRAGARVAFAHNSVADLRAQLAGRIAGDPLLRDGRRNVFVAVESLYSMDGDLAPIREVVELVEELLPAGNGHVVVDEAHSNGVYGEQGRGVVCSLGLEDRVFARLHTFGKGLACSGAILLCSALTREYLINYARTLIYTTAMSFPSLAAIKAAYSLMTQGLTQPLITHLHKLISHLYTTLQTLTPYIQESPQGRIPLLRFPTQKPESPIFSLLTPEPRSLAKYCQEGGFIVRPIVPPTVPEGTQRVRICLHAGNTFEEVERLVDRIRGWLVGEREREDLEGAQVQKLELVKSVL</sequence>
<dbReference type="InterPro" id="IPR050087">
    <property type="entry name" value="AON_synthase_class-II"/>
</dbReference>
<dbReference type="InterPro" id="IPR004839">
    <property type="entry name" value="Aminotransferase_I/II_large"/>
</dbReference>
<dbReference type="InParanoid" id="A0A2T3BG93"/>
<dbReference type="Proteomes" id="UP000241818">
    <property type="component" value="Unassembled WGS sequence"/>
</dbReference>
<dbReference type="InterPro" id="IPR015422">
    <property type="entry name" value="PyrdxlP-dep_Trfase_small"/>
</dbReference>
<comment type="similarity">
    <text evidence="2">Belongs to the class-II pyridoxal-phosphate-dependent aminotransferase family. BioF subfamily.</text>
</comment>
<keyword evidence="4" id="KW-0663">Pyridoxal phosphate</keyword>
<dbReference type="GeneID" id="36576005"/>
<keyword evidence="7" id="KW-1185">Reference proteome</keyword>
<dbReference type="InterPro" id="IPR015424">
    <property type="entry name" value="PyrdxlP-dep_Trfase"/>
</dbReference>
<evidence type="ECO:0000256" key="4">
    <source>
        <dbReference type="ARBA" id="ARBA00022898"/>
    </source>
</evidence>
<evidence type="ECO:0000259" key="5">
    <source>
        <dbReference type="Pfam" id="PF00155"/>
    </source>
</evidence>
<proteinExistence type="inferred from homology"/>
<feature type="domain" description="Aminotransferase class I/classII large" evidence="5">
    <location>
        <begin position="34"/>
        <end position="403"/>
    </location>
</feature>
<evidence type="ECO:0000313" key="6">
    <source>
        <dbReference type="EMBL" id="PSS28399.1"/>
    </source>
</evidence>
<reference evidence="6 7" key="1">
    <citation type="journal article" date="2018" name="New Phytol.">
        <title>Comparative genomics and transcriptomics depict ericoid mycorrhizal fungi as versatile saprotrophs and plant mutualists.</title>
        <authorList>
            <person name="Martino E."/>
            <person name="Morin E."/>
            <person name="Grelet G.A."/>
            <person name="Kuo A."/>
            <person name="Kohler A."/>
            <person name="Daghino S."/>
            <person name="Barry K.W."/>
            <person name="Cichocki N."/>
            <person name="Clum A."/>
            <person name="Dockter R.B."/>
            <person name="Hainaut M."/>
            <person name="Kuo R.C."/>
            <person name="LaButti K."/>
            <person name="Lindahl B.D."/>
            <person name="Lindquist E.A."/>
            <person name="Lipzen A."/>
            <person name="Khouja H.R."/>
            <person name="Magnuson J."/>
            <person name="Murat C."/>
            <person name="Ohm R.A."/>
            <person name="Singer S.W."/>
            <person name="Spatafora J.W."/>
            <person name="Wang M."/>
            <person name="Veneault-Fourrey C."/>
            <person name="Henrissat B."/>
            <person name="Grigoriev I.V."/>
            <person name="Martin F.M."/>
            <person name="Perotto S."/>
        </authorList>
    </citation>
    <scope>NUCLEOTIDE SEQUENCE [LARGE SCALE GENOMIC DNA]</scope>
    <source>
        <strain evidence="6 7">ATCC 22711</strain>
    </source>
</reference>
<dbReference type="Gene3D" id="3.40.640.10">
    <property type="entry name" value="Type I PLP-dependent aspartate aminotransferase-like (Major domain)"/>
    <property type="match status" value="1"/>
</dbReference>
<gene>
    <name evidence="6" type="ORF">M430DRAFT_47405</name>
</gene>
<comment type="cofactor">
    <cofactor evidence="1">
        <name>pyridoxal 5'-phosphate</name>
        <dbReference type="ChEBI" id="CHEBI:597326"/>
    </cofactor>
</comment>
<evidence type="ECO:0000256" key="2">
    <source>
        <dbReference type="ARBA" id="ARBA00010008"/>
    </source>
</evidence>
<dbReference type="PANTHER" id="PTHR13693">
    <property type="entry name" value="CLASS II AMINOTRANSFERASE/8-AMINO-7-OXONONANOATE SYNTHASE"/>
    <property type="match status" value="1"/>
</dbReference>
<evidence type="ECO:0000256" key="1">
    <source>
        <dbReference type="ARBA" id="ARBA00001933"/>
    </source>
</evidence>
<dbReference type="OrthoDB" id="2382073at2759"/>
<protein>
    <recommendedName>
        <fullName evidence="5">Aminotransferase class I/classII large domain-containing protein</fullName>
    </recommendedName>
</protein>
<dbReference type="AlphaFoldDB" id="A0A2T3BG93"/>
<dbReference type="GO" id="GO:0030170">
    <property type="term" value="F:pyridoxal phosphate binding"/>
    <property type="evidence" value="ECO:0007669"/>
    <property type="project" value="InterPro"/>
</dbReference>